<evidence type="ECO:0000256" key="1">
    <source>
        <dbReference type="SAM" id="MobiDB-lite"/>
    </source>
</evidence>
<name>A0A9J6E2Q7_RHIMP</name>
<evidence type="ECO:0000313" key="3">
    <source>
        <dbReference type="Proteomes" id="UP000821866"/>
    </source>
</evidence>
<feature type="region of interest" description="Disordered" evidence="1">
    <location>
        <begin position="189"/>
        <end position="221"/>
    </location>
</feature>
<protein>
    <submittedName>
        <fullName evidence="2">Uncharacterized protein</fullName>
    </submittedName>
</protein>
<gene>
    <name evidence="2" type="ORF">HPB51_017838</name>
</gene>
<accession>A0A9J6E2Q7</accession>
<feature type="compositionally biased region" description="Polar residues" evidence="1">
    <location>
        <begin position="146"/>
        <end position="164"/>
    </location>
</feature>
<reference evidence="2" key="2">
    <citation type="submission" date="2021-09" db="EMBL/GenBank/DDBJ databases">
        <authorList>
            <person name="Jia N."/>
            <person name="Wang J."/>
            <person name="Shi W."/>
            <person name="Du L."/>
            <person name="Sun Y."/>
            <person name="Zhan W."/>
            <person name="Jiang J."/>
            <person name="Wang Q."/>
            <person name="Zhang B."/>
            <person name="Ji P."/>
            <person name="Sakyi L.B."/>
            <person name="Cui X."/>
            <person name="Yuan T."/>
            <person name="Jiang B."/>
            <person name="Yang W."/>
            <person name="Lam T.T.-Y."/>
            <person name="Chang Q."/>
            <person name="Ding S."/>
            <person name="Wang X."/>
            <person name="Zhu J."/>
            <person name="Ruan X."/>
            <person name="Zhao L."/>
            <person name="Wei J."/>
            <person name="Que T."/>
            <person name="Du C."/>
            <person name="Cheng J."/>
            <person name="Dai P."/>
            <person name="Han X."/>
            <person name="Huang E."/>
            <person name="Gao Y."/>
            <person name="Liu J."/>
            <person name="Shao H."/>
            <person name="Ye R."/>
            <person name="Li L."/>
            <person name="Wei W."/>
            <person name="Wang X."/>
            <person name="Wang C."/>
            <person name="Huo Q."/>
            <person name="Li W."/>
            <person name="Guo W."/>
            <person name="Chen H."/>
            <person name="Chen S."/>
            <person name="Zhou L."/>
            <person name="Zhou L."/>
            <person name="Ni X."/>
            <person name="Tian J."/>
            <person name="Zhou Y."/>
            <person name="Sheng Y."/>
            <person name="Liu T."/>
            <person name="Pan Y."/>
            <person name="Xia L."/>
            <person name="Li J."/>
            <person name="Zhao F."/>
            <person name="Cao W."/>
        </authorList>
    </citation>
    <scope>NUCLEOTIDE SEQUENCE</scope>
    <source>
        <strain evidence="2">Rmic-2018</strain>
        <tissue evidence="2">Larvae</tissue>
    </source>
</reference>
<organism evidence="2 3">
    <name type="scientific">Rhipicephalus microplus</name>
    <name type="common">Cattle tick</name>
    <name type="synonym">Boophilus microplus</name>
    <dbReference type="NCBI Taxonomy" id="6941"/>
    <lineage>
        <taxon>Eukaryota</taxon>
        <taxon>Metazoa</taxon>
        <taxon>Ecdysozoa</taxon>
        <taxon>Arthropoda</taxon>
        <taxon>Chelicerata</taxon>
        <taxon>Arachnida</taxon>
        <taxon>Acari</taxon>
        <taxon>Parasitiformes</taxon>
        <taxon>Ixodida</taxon>
        <taxon>Ixodoidea</taxon>
        <taxon>Ixodidae</taxon>
        <taxon>Rhipicephalinae</taxon>
        <taxon>Rhipicephalus</taxon>
        <taxon>Boophilus</taxon>
    </lineage>
</organism>
<feature type="compositionally biased region" description="Basic and acidic residues" evidence="1">
    <location>
        <begin position="99"/>
        <end position="110"/>
    </location>
</feature>
<comment type="caution">
    <text evidence="2">The sequence shown here is derived from an EMBL/GenBank/DDBJ whole genome shotgun (WGS) entry which is preliminary data.</text>
</comment>
<evidence type="ECO:0000313" key="2">
    <source>
        <dbReference type="EMBL" id="KAH8028620.1"/>
    </source>
</evidence>
<feature type="region of interest" description="Disordered" evidence="1">
    <location>
        <begin position="89"/>
        <end position="119"/>
    </location>
</feature>
<dbReference type="Proteomes" id="UP000821866">
    <property type="component" value="Chromosome 4"/>
</dbReference>
<proteinExistence type="predicted"/>
<dbReference type="AlphaFoldDB" id="A0A9J6E2Q7"/>
<dbReference type="EMBL" id="JABSTU010000006">
    <property type="protein sequence ID" value="KAH8028620.1"/>
    <property type="molecule type" value="Genomic_DNA"/>
</dbReference>
<reference evidence="2" key="1">
    <citation type="journal article" date="2020" name="Cell">
        <title>Large-Scale Comparative Analyses of Tick Genomes Elucidate Their Genetic Diversity and Vector Capacities.</title>
        <authorList>
            <consortium name="Tick Genome and Microbiome Consortium (TIGMIC)"/>
            <person name="Jia N."/>
            <person name="Wang J."/>
            <person name="Shi W."/>
            <person name="Du L."/>
            <person name="Sun Y."/>
            <person name="Zhan W."/>
            <person name="Jiang J.F."/>
            <person name="Wang Q."/>
            <person name="Zhang B."/>
            <person name="Ji P."/>
            <person name="Bell-Sakyi L."/>
            <person name="Cui X.M."/>
            <person name="Yuan T.T."/>
            <person name="Jiang B.G."/>
            <person name="Yang W.F."/>
            <person name="Lam T.T."/>
            <person name="Chang Q.C."/>
            <person name="Ding S.J."/>
            <person name="Wang X.J."/>
            <person name="Zhu J.G."/>
            <person name="Ruan X.D."/>
            <person name="Zhao L."/>
            <person name="Wei J.T."/>
            <person name="Ye R.Z."/>
            <person name="Que T.C."/>
            <person name="Du C.H."/>
            <person name="Zhou Y.H."/>
            <person name="Cheng J.X."/>
            <person name="Dai P.F."/>
            <person name="Guo W.B."/>
            <person name="Han X.H."/>
            <person name="Huang E.J."/>
            <person name="Li L.F."/>
            <person name="Wei W."/>
            <person name="Gao Y.C."/>
            <person name="Liu J.Z."/>
            <person name="Shao H.Z."/>
            <person name="Wang X."/>
            <person name="Wang C.C."/>
            <person name="Yang T.C."/>
            <person name="Huo Q.B."/>
            <person name="Li W."/>
            <person name="Chen H.Y."/>
            <person name="Chen S.E."/>
            <person name="Zhou L.G."/>
            <person name="Ni X.B."/>
            <person name="Tian J.H."/>
            <person name="Sheng Y."/>
            <person name="Liu T."/>
            <person name="Pan Y.S."/>
            <person name="Xia L.Y."/>
            <person name="Li J."/>
            <person name="Zhao F."/>
            <person name="Cao W.C."/>
        </authorList>
    </citation>
    <scope>NUCLEOTIDE SEQUENCE</scope>
    <source>
        <strain evidence="2">Rmic-2018</strain>
    </source>
</reference>
<feature type="region of interest" description="Disordered" evidence="1">
    <location>
        <begin position="134"/>
        <end position="166"/>
    </location>
</feature>
<sequence length="221" mass="23512">MFSTSQCAASMSSGPNAVNAPHFSRKAAYRSPCSFRIVHMAGAHRSFPLRDAFGAVPCVGSAPFFSVSVTGTGPIGKRVLAQATRRYRERGVADGGGEGQKKEASRDQRAGRIRGPHAKHSGCVAQVLRTLRGGGPSSLPAWPSRPSATRSNRMTEPTTQQNSLDHAKHNVRVSSKARLSHLIERVRPGPQAQARAWRRPVASIPSPAPTHGIKSGPGTVL</sequence>
<keyword evidence="3" id="KW-1185">Reference proteome</keyword>